<dbReference type="PANTHER" id="PTHR33602">
    <property type="entry name" value="REGULATORY PROTEIN RECX FAMILY PROTEIN"/>
    <property type="match status" value="1"/>
</dbReference>
<evidence type="ECO:0000313" key="7">
    <source>
        <dbReference type="EMBL" id="PWD50055.1"/>
    </source>
</evidence>
<organism evidence="7 8">
    <name type="scientific">Serinibacter arcticus</name>
    <dbReference type="NCBI Taxonomy" id="1655435"/>
    <lineage>
        <taxon>Bacteria</taxon>
        <taxon>Bacillati</taxon>
        <taxon>Actinomycetota</taxon>
        <taxon>Actinomycetes</taxon>
        <taxon>Micrococcales</taxon>
        <taxon>Beutenbergiaceae</taxon>
        <taxon>Serinibacter</taxon>
    </lineage>
</organism>
<dbReference type="InterPro" id="IPR003783">
    <property type="entry name" value="Regulatory_RecX"/>
</dbReference>
<feature type="region of interest" description="Disordered" evidence="5">
    <location>
        <begin position="127"/>
        <end position="149"/>
    </location>
</feature>
<name>A0A2U1ZSU2_9MICO</name>
<evidence type="ECO:0000256" key="3">
    <source>
        <dbReference type="ARBA" id="ARBA00018111"/>
    </source>
</evidence>
<dbReference type="InterPro" id="IPR036388">
    <property type="entry name" value="WH-like_DNA-bd_sf"/>
</dbReference>
<evidence type="ECO:0000256" key="1">
    <source>
        <dbReference type="ARBA" id="ARBA00004496"/>
    </source>
</evidence>
<dbReference type="Proteomes" id="UP000245166">
    <property type="component" value="Unassembled WGS sequence"/>
</dbReference>
<evidence type="ECO:0000256" key="5">
    <source>
        <dbReference type="SAM" id="MobiDB-lite"/>
    </source>
</evidence>
<evidence type="ECO:0000259" key="6">
    <source>
        <dbReference type="Pfam" id="PF02631"/>
    </source>
</evidence>
<dbReference type="GO" id="GO:0005737">
    <property type="term" value="C:cytoplasm"/>
    <property type="evidence" value="ECO:0007669"/>
    <property type="project" value="UniProtKB-SubCell"/>
</dbReference>
<dbReference type="Gene3D" id="1.10.10.10">
    <property type="entry name" value="Winged helix-like DNA-binding domain superfamily/Winged helix DNA-binding domain"/>
    <property type="match status" value="1"/>
</dbReference>
<dbReference type="OrthoDB" id="5244465at2"/>
<dbReference type="EMBL" id="PYHR01000002">
    <property type="protein sequence ID" value="PWD50055.1"/>
    <property type="molecule type" value="Genomic_DNA"/>
</dbReference>
<evidence type="ECO:0000256" key="2">
    <source>
        <dbReference type="ARBA" id="ARBA00009695"/>
    </source>
</evidence>
<proteinExistence type="inferred from homology"/>
<dbReference type="GO" id="GO:0006282">
    <property type="term" value="P:regulation of DNA repair"/>
    <property type="evidence" value="ECO:0007669"/>
    <property type="project" value="InterPro"/>
</dbReference>
<dbReference type="AlphaFoldDB" id="A0A2U1ZSU2"/>
<keyword evidence="4" id="KW-0963">Cytoplasm</keyword>
<comment type="subcellular location">
    <subcellularLocation>
        <location evidence="1">Cytoplasm</location>
    </subcellularLocation>
</comment>
<accession>A0A2U1ZSU2</accession>
<comment type="similarity">
    <text evidence="2">Belongs to the RecX family.</text>
</comment>
<dbReference type="PANTHER" id="PTHR33602:SF1">
    <property type="entry name" value="REGULATORY PROTEIN RECX FAMILY PROTEIN"/>
    <property type="match status" value="1"/>
</dbReference>
<sequence>MAKKDVPPAVAETVLDRFTDVGLIDDAEYAAILVRTRHTERGQARRAIAQELTRKGIDAETAAEALDVIDRESEDAAAYDLVRRRAPASVGLPREKRERRLVEMLARKGHHPSAAFRIVREVLAEQGGTAPHDGAGELRDVGADELDSP</sequence>
<comment type="caution">
    <text evidence="7">The sequence shown here is derived from an EMBL/GenBank/DDBJ whole genome shotgun (WGS) entry which is preliminary data.</text>
</comment>
<reference evidence="7 8" key="1">
    <citation type="submission" date="2018-03" db="EMBL/GenBank/DDBJ databases">
        <title>Genome assembly of novel Miniimonas species PCH200.</title>
        <authorList>
            <person name="Thakur V."/>
            <person name="Kumar V."/>
            <person name="Singh D."/>
        </authorList>
    </citation>
    <scope>NUCLEOTIDE SEQUENCE [LARGE SCALE GENOMIC DNA]</scope>
    <source>
        <strain evidence="7 8">PCH200</strain>
    </source>
</reference>
<dbReference type="InterPro" id="IPR053924">
    <property type="entry name" value="RecX_HTH_2nd"/>
</dbReference>
<dbReference type="Pfam" id="PF02631">
    <property type="entry name" value="RecX_HTH2"/>
    <property type="match status" value="1"/>
</dbReference>
<evidence type="ECO:0000256" key="4">
    <source>
        <dbReference type="ARBA" id="ARBA00022490"/>
    </source>
</evidence>
<feature type="domain" description="RecX second three-helical" evidence="6">
    <location>
        <begin position="25"/>
        <end position="66"/>
    </location>
</feature>
<evidence type="ECO:0000313" key="8">
    <source>
        <dbReference type="Proteomes" id="UP000245166"/>
    </source>
</evidence>
<protein>
    <recommendedName>
        <fullName evidence="3">Regulatory protein RecX</fullName>
    </recommendedName>
</protein>
<keyword evidence="8" id="KW-1185">Reference proteome</keyword>
<gene>
    <name evidence="7" type="ORF">C8046_04570</name>
</gene>